<feature type="compositionally biased region" description="Low complexity" evidence="1">
    <location>
        <begin position="310"/>
        <end position="320"/>
    </location>
</feature>
<evidence type="ECO:0000313" key="3">
    <source>
        <dbReference type="Proteomes" id="UP001501427"/>
    </source>
</evidence>
<keyword evidence="3" id="KW-1185">Reference proteome</keyword>
<sequence length="340" mass="38665">MPEPRTREVGYLRTNSLPRPSVIAGYHRWYSYKPMESVDEFLGRQRYVAVDDDLHWRFHSPIAPLQLRAPAADVERWLDATGTLVERVMEVNRQDHRAAVRLKPALTPMWRRILWKIRPKASRARMRSEYEAVHDRLYGELAQAYEAYDEQTTGLVERVQAKHLAAQRETEALVRQELREREERIATLGGPEDAVWAYCVLEKPDGQRDIEIWVPALDDDPPAPPLLANVTAREIQAEIARERDERPYTAVFWSLNTSEAMRERQGDENPYHEDYEDEAEARTWEELTGERIEQLPTPPDTGHGSGPTGTHGPSSTYGSDYGAGGDYGGGGYTGGFGGSF</sequence>
<feature type="compositionally biased region" description="Basic and acidic residues" evidence="1">
    <location>
        <begin position="280"/>
        <end position="293"/>
    </location>
</feature>
<name>A0ABN1DKE5_9ACTN</name>
<dbReference type="Proteomes" id="UP001501427">
    <property type="component" value="Unassembled WGS sequence"/>
</dbReference>
<evidence type="ECO:0000313" key="2">
    <source>
        <dbReference type="EMBL" id="GAA0545715.1"/>
    </source>
</evidence>
<proteinExistence type="predicted"/>
<evidence type="ECO:0000256" key="1">
    <source>
        <dbReference type="SAM" id="MobiDB-lite"/>
    </source>
</evidence>
<accession>A0ABN1DKE5</accession>
<evidence type="ECO:0008006" key="4">
    <source>
        <dbReference type="Google" id="ProtNLM"/>
    </source>
</evidence>
<protein>
    <recommendedName>
        <fullName evidence="4">PE-PGRS family protein</fullName>
    </recommendedName>
</protein>
<comment type="caution">
    <text evidence="2">The sequence shown here is derived from an EMBL/GenBank/DDBJ whole genome shotgun (WGS) entry which is preliminary data.</text>
</comment>
<feature type="region of interest" description="Disordered" evidence="1">
    <location>
        <begin position="261"/>
        <end position="340"/>
    </location>
</feature>
<reference evidence="2 3" key="1">
    <citation type="journal article" date="2019" name="Int. J. Syst. Evol. Microbiol.">
        <title>The Global Catalogue of Microorganisms (GCM) 10K type strain sequencing project: providing services to taxonomists for standard genome sequencing and annotation.</title>
        <authorList>
            <consortium name="The Broad Institute Genomics Platform"/>
            <consortium name="The Broad Institute Genome Sequencing Center for Infectious Disease"/>
            <person name="Wu L."/>
            <person name="Ma J."/>
        </authorList>
    </citation>
    <scope>NUCLEOTIDE SEQUENCE [LARGE SCALE GENOMIC DNA]</scope>
    <source>
        <strain evidence="2 3">JCM 10667</strain>
    </source>
</reference>
<dbReference type="EMBL" id="BAAAHD010000001">
    <property type="protein sequence ID" value="GAA0545715.1"/>
    <property type="molecule type" value="Genomic_DNA"/>
</dbReference>
<organism evidence="2 3">
    <name type="scientific">Actinomadura livida</name>
    <dbReference type="NCBI Taxonomy" id="79909"/>
    <lineage>
        <taxon>Bacteria</taxon>
        <taxon>Bacillati</taxon>
        <taxon>Actinomycetota</taxon>
        <taxon>Actinomycetes</taxon>
        <taxon>Streptosporangiales</taxon>
        <taxon>Thermomonosporaceae</taxon>
        <taxon>Actinomadura</taxon>
    </lineage>
</organism>
<gene>
    <name evidence="2" type="ORF">GCM10009546_04760</name>
</gene>
<feature type="compositionally biased region" description="Basic and acidic residues" evidence="1">
    <location>
        <begin position="261"/>
        <end position="273"/>
    </location>
</feature>
<feature type="compositionally biased region" description="Gly residues" evidence="1">
    <location>
        <begin position="321"/>
        <end position="340"/>
    </location>
</feature>